<keyword evidence="6" id="KW-0255">Endonuclease</keyword>
<evidence type="ECO:0000256" key="5">
    <source>
        <dbReference type="ARBA" id="ARBA00022723"/>
    </source>
</evidence>
<dbReference type="EC" id="3.1.26.4" evidence="3"/>
<dbReference type="Gene3D" id="3.30.420.10">
    <property type="entry name" value="Ribonuclease H-like superfamily/Ribonuclease H"/>
    <property type="match status" value="1"/>
</dbReference>
<dbReference type="InterPro" id="IPR012337">
    <property type="entry name" value="RNaseH-like_sf"/>
</dbReference>
<dbReference type="InterPro" id="IPR002156">
    <property type="entry name" value="RNaseH_domain"/>
</dbReference>
<evidence type="ECO:0000259" key="8">
    <source>
        <dbReference type="PROSITE" id="PS50879"/>
    </source>
</evidence>
<dbReference type="InterPro" id="IPR050092">
    <property type="entry name" value="RNase_H"/>
</dbReference>
<dbReference type="GO" id="GO:0003676">
    <property type="term" value="F:nucleic acid binding"/>
    <property type="evidence" value="ECO:0007669"/>
    <property type="project" value="InterPro"/>
</dbReference>
<keyword evidence="7" id="KW-0378">Hydrolase</keyword>
<keyword evidence="5" id="KW-0479">Metal-binding</keyword>
<evidence type="ECO:0000256" key="3">
    <source>
        <dbReference type="ARBA" id="ARBA00012180"/>
    </source>
</evidence>
<protein>
    <recommendedName>
        <fullName evidence="3">ribonuclease H</fullName>
        <ecNumber evidence="3">3.1.26.4</ecNumber>
    </recommendedName>
</protein>
<dbReference type="EMBL" id="MN740643">
    <property type="protein sequence ID" value="QHS79461.1"/>
    <property type="molecule type" value="Genomic_DNA"/>
</dbReference>
<dbReference type="GO" id="GO:0043137">
    <property type="term" value="P:DNA replication, removal of RNA primer"/>
    <property type="evidence" value="ECO:0007669"/>
    <property type="project" value="TreeGrafter"/>
</dbReference>
<sequence>MKIVVFTDGACGNNGKKAARAAWAAWFPDHKDFSKADFVPADQQQTNQRAELMGISQAVQIIEKNFPYETDIHIFTDSEYSKNCLTTWLPSWLSHNWKTKQGKDVCHKDLIEDTANRLAKFSSFTITHVEAHTGGTDYNSANNAQADQMATRVLNPDEPEVKIITNTQVAVVGLPLTLMGPPVSDTVIHAWCRNNMDKLDQAALNAALVSALSKTVKKKGFDLVKQKLHRNTQYRLLSANHLIAEDTIITKEE</sequence>
<feature type="domain" description="RNase H type-1" evidence="8">
    <location>
        <begin position="1"/>
        <end position="155"/>
    </location>
</feature>
<accession>A0A6C0AJF4</accession>
<proteinExistence type="inferred from homology"/>
<comment type="similarity">
    <text evidence="2">Belongs to the RNase H family.</text>
</comment>
<evidence type="ECO:0000313" key="9">
    <source>
        <dbReference type="EMBL" id="QHS79461.1"/>
    </source>
</evidence>
<dbReference type="InterPro" id="IPR036397">
    <property type="entry name" value="RNaseH_sf"/>
</dbReference>
<evidence type="ECO:0000256" key="1">
    <source>
        <dbReference type="ARBA" id="ARBA00000077"/>
    </source>
</evidence>
<dbReference type="PANTHER" id="PTHR10642">
    <property type="entry name" value="RIBONUCLEASE H1"/>
    <property type="match status" value="1"/>
</dbReference>
<comment type="catalytic activity">
    <reaction evidence="1">
        <text>Endonucleolytic cleavage to 5'-phosphomonoester.</text>
        <dbReference type="EC" id="3.1.26.4"/>
    </reaction>
</comment>
<keyword evidence="4" id="KW-0540">Nuclease</keyword>
<dbReference type="SUPFAM" id="SSF53098">
    <property type="entry name" value="Ribonuclease H-like"/>
    <property type="match status" value="1"/>
</dbReference>
<dbReference type="Pfam" id="PF00075">
    <property type="entry name" value="RNase_H"/>
    <property type="match status" value="1"/>
</dbReference>
<evidence type="ECO:0000256" key="6">
    <source>
        <dbReference type="ARBA" id="ARBA00022759"/>
    </source>
</evidence>
<evidence type="ECO:0000256" key="2">
    <source>
        <dbReference type="ARBA" id="ARBA00005300"/>
    </source>
</evidence>
<name>A0A6C0AJF4_9ZZZZ</name>
<dbReference type="AlphaFoldDB" id="A0A6C0AJF4"/>
<dbReference type="PANTHER" id="PTHR10642:SF26">
    <property type="entry name" value="RIBONUCLEASE H1"/>
    <property type="match status" value="1"/>
</dbReference>
<evidence type="ECO:0000256" key="7">
    <source>
        <dbReference type="ARBA" id="ARBA00022801"/>
    </source>
</evidence>
<dbReference type="GO" id="GO:0004523">
    <property type="term" value="F:RNA-DNA hybrid ribonuclease activity"/>
    <property type="evidence" value="ECO:0007669"/>
    <property type="project" value="UniProtKB-EC"/>
</dbReference>
<dbReference type="GO" id="GO:0046872">
    <property type="term" value="F:metal ion binding"/>
    <property type="evidence" value="ECO:0007669"/>
    <property type="project" value="UniProtKB-KW"/>
</dbReference>
<evidence type="ECO:0000256" key="4">
    <source>
        <dbReference type="ARBA" id="ARBA00022722"/>
    </source>
</evidence>
<reference evidence="9" key="1">
    <citation type="journal article" date="2020" name="Nature">
        <title>Giant virus diversity and host interactions through global metagenomics.</title>
        <authorList>
            <person name="Schulz F."/>
            <person name="Roux S."/>
            <person name="Paez-Espino D."/>
            <person name="Jungbluth S."/>
            <person name="Walsh D.A."/>
            <person name="Denef V.J."/>
            <person name="McMahon K.D."/>
            <person name="Konstantinidis K.T."/>
            <person name="Eloe-Fadrosh E.A."/>
            <person name="Kyrpides N.C."/>
            <person name="Woyke T."/>
        </authorList>
    </citation>
    <scope>NUCLEOTIDE SEQUENCE</scope>
    <source>
        <strain evidence="9">GVMAG-S-1035237-23</strain>
    </source>
</reference>
<dbReference type="PROSITE" id="PS50879">
    <property type="entry name" value="RNASE_H_1"/>
    <property type="match status" value="1"/>
</dbReference>
<organism evidence="9">
    <name type="scientific">viral metagenome</name>
    <dbReference type="NCBI Taxonomy" id="1070528"/>
    <lineage>
        <taxon>unclassified sequences</taxon>
        <taxon>metagenomes</taxon>
        <taxon>organismal metagenomes</taxon>
    </lineage>
</organism>
<dbReference type="CDD" id="cd09280">
    <property type="entry name" value="RNase_HI_eukaryote_like"/>
    <property type="match status" value="1"/>
</dbReference>